<proteinExistence type="predicted"/>
<protein>
    <submittedName>
        <fullName evidence="1">Uncharacterized protein</fullName>
    </submittedName>
</protein>
<accession>Q11MC5</accession>
<organism evidence="1">
    <name type="scientific">Chelativorans sp. (strain BNC1)</name>
    <dbReference type="NCBI Taxonomy" id="266779"/>
    <lineage>
        <taxon>Bacteria</taxon>
        <taxon>Pseudomonadati</taxon>
        <taxon>Pseudomonadota</taxon>
        <taxon>Alphaproteobacteria</taxon>
        <taxon>Hyphomicrobiales</taxon>
        <taxon>Phyllobacteriaceae</taxon>
        <taxon>Chelativorans</taxon>
    </lineage>
</organism>
<evidence type="ECO:0000313" key="1">
    <source>
        <dbReference type="EMBL" id="ABG61450.1"/>
    </source>
</evidence>
<dbReference type="HOGENOM" id="CLU_2258694_0_0_5"/>
<dbReference type="AlphaFoldDB" id="Q11MC5"/>
<sequence>MSDNQRWLAVLFEEIEDSCGSNRLRQEGQSWIHICPLCSRCRKTQRNWWLALNRCSLPHPSHFHVGCILIPPREIARDHLQFSPPLGFARRGFDFSVRIFRRR</sequence>
<reference evidence="1" key="1">
    <citation type="submission" date="2006-06" db="EMBL/GenBank/DDBJ databases">
        <title>Complete sequence of chromosome of Chelativorans sp. BNC1.</title>
        <authorList>
            <consortium name="US DOE Joint Genome Institute"/>
            <person name="Copeland A."/>
            <person name="Lucas S."/>
            <person name="Lapidus A."/>
            <person name="Barry K."/>
            <person name="Detter J.C."/>
            <person name="Glavina del Rio T."/>
            <person name="Hammon N."/>
            <person name="Israni S."/>
            <person name="Dalin E."/>
            <person name="Tice H."/>
            <person name="Pitluck S."/>
            <person name="Chertkov O."/>
            <person name="Brettin T."/>
            <person name="Bruce D."/>
            <person name="Han C."/>
            <person name="Tapia R."/>
            <person name="Gilna P."/>
            <person name="Schmutz J."/>
            <person name="Larimer F."/>
            <person name="Land M."/>
            <person name="Hauser L."/>
            <person name="Kyrpides N."/>
            <person name="Mikhailova N."/>
            <person name="Richardson P."/>
        </authorList>
    </citation>
    <scope>NUCLEOTIDE SEQUENCE</scope>
    <source>
        <strain evidence="1">BNC1</strain>
    </source>
</reference>
<dbReference type="EMBL" id="CP000390">
    <property type="protein sequence ID" value="ABG61450.1"/>
    <property type="molecule type" value="Genomic_DNA"/>
</dbReference>
<dbReference type="KEGG" id="mes:Meso_0045"/>
<dbReference type="STRING" id="266779.Meso_0045"/>
<name>Q11MC5_CHESB</name>
<gene>
    <name evidence="1" type="ordered locus">Meso_0045</name>
</gene>